<reference evidence="5 6" key="1">
    <citation type="submission" date="2015-12" db="EMBL/GenBank/DDBJ databases">
        <title>Genome sequence of Thalassospira lucentensis MCCC 1A02072.</title>
        <authorList>
            <person name="Lu L."/>
            <person name="Lai Q."/>
            <person name="Shao Z."/>
            <person name="Qian P."/>
        </authorList>
    </citation>
    <scope>NUCLEOTIDE SEQUENCE [LARGE SCALE GENOMIC DNA]</scope>
    <source>
        <strain evidence="5 6">MCCC 1A02072</strain>
    </source>
</reference>
<name>A0A154L1P8_9PROT</name>
<dbReference type="GO" id="GO:1901982">
    <property type="term" value="F:maltose binding"/>
    <property type="evidence" value="ECO:0007669"/>
    <property type="project" value="TreeGrafter"/>
</dbReference>
<dbReference type="GeneID" id="31926813"/>
<feature type="signal peptide" evidence="4">
    <location>
        <begin position="1"/>
        <end position="21"/>
    </location>
</feature>
<evidence type="ECO:0000256" key="2">
    <source>
        <dbReference type="ARBA" id="ARBA00022448"/>
    </source>
</evidence>
<dbReference type="InterPro" id="IPR006059">
    <property type="entry name" value="SBP"/>
</dbReference>
<dbReference type="GO" id="GO:0015768">
    <property type="term" value="P:maltose transport"/>
    <property type="evidence" value="ECO:0007669"/>
    <property type="project" value="TreeGrafter"/>
</dbReference>
<evidence type="ECO:0000256" key="1">
    <source>
        <dbReference type="ARBA" id="ARBA00008520"/>
    </source>
</evidence>
<organism evidence="5 6">
    <name type="scientific">Thalassospira lucentensis</name>
    <dbReference type="NCBI Taxonomy" id="168935"/>
    <lineage>
        <taxon>Bacteria</taxon>
        <taxon>Pseudomonadati</taxon>
        <taxon>Pseudomonadota</taxon>
        <taxon>Alphaproteobacteria</taxon>
        <taxon>Rhodospirillales</taxon>
        <taxon>Thalassospiraceae</taxon>
        <taxon>Thalassospira</taxon>
    </lineage>
</organism>
<evidence type="ECO:0000256" key="3">
    <source>
        <dbReference type="ARBA" id="ARBA00022729"/>
    </source>
</evidence>
<proteinExistence type="inferred from homology"/>
<dbReference type="AlphaFoldDB" id="A0A154L1P8"/>
<dbReference type="Gene3D" id="3.40.190.10">
    <property type="entry name" value="Periplasmic binding protein-like II"/>
    <property type="match status" value="1"/>
</dbReference>
<protein>
    <submittedName>
        <fullName evidence="5">Sugar ABC transporter substrate-binding protein</fullName>
    </submittedName>
</protein>
<evidence type="ECO:0000313" key="5">
    <source>
        <dbReference type="EMBL" id="KZB61996.1"/>
    </source>
</evidence>
<dbReference type="GO" id="GO:0055052">
    <property type="term" value="C:ATP-binding cassette (ABC) transporter complex, substrate-binding subunit-containing"/>
    <property type="evidence" value="ECO:0007669"/>
    <property type="project" value="TreeGrafter"/>
</dbReference>
<comment type="caution">
    <text evidence="5">The sequence shown here is derived from an EMBL/GenBank/DDBJ whole genome shotgun (WGS) entry which is preliminary data.</text>
</comment>
<dbReference type="EMBL" id="LPVY01000021">
    <property type="protein sequence ID" value="KZB61996.1"/>
    <property type="molecule type" value="Genomic_DNA"/>
</dbReference>
<dbReference type="PANTHER" id="PTHR30061:SF50">
    <property type="entry name" value="MALTOSE_MALTODEXTRIN-BINDING PERIPLASMIC PROTEIN"/>
    <property type="match status" value="1"/>
</dbReference>
<dbReference type="SUPFAM" id="SSF53850">
    <property type="entry name" value="Periplasmic binding protein-like II"/>
    <property type="match status" value="1"/>
</dbReference>
<accession>A0A154L1P8</accession>
<feature type="chain" id="PRO_5007596882" evidence="4">
    <location>
        <begin position="22"/>
        <end position="423"/>
    </location>
</feature>
<evidence type="ECO:0000256" key="4">
    <source>
        <dbReference type="SAM" id="SignalP"/>
    </source>
</evidence>
<sequence length="423" mass="45884">MKHFIKAGLSAVILISGSAVANAQTQITWWDFLEGGDGVRMKALIKEFNETHPDINISSTTLEWGVPFYTKVQTATAVGQQPDIMTYHLSRFPLAVPQGQLRPISDDELTDAGLSPDDYFPSSFNAAKVGDQLYGLPFDIHSIVLYYNKDALDKAGLLGEDGKPKGLDGLENFNAALAKLEESGVEVPLSLHTDEGGSMWRVFYTLLAQQGAPFIEDGEILPGDAGLKALNAMTNWVASGYSPELISYEASIALFTSGRAAMHINGVWEVPTMKDLAKNGDLGFEWGAIQIPVLMDQKATWADSHAFAIPHSEANPISAEKVKTVLQIIAWMNEHSLSWADAGHIPAFKAVAESDEFKKMEPNATYSALAETAVFDPEISIAGVAGPIYEATQNFIVPALNGQLDPEDALDMVRDELQGLELN</sequence>
<keyword evidence="2" id="KW-0813">Transport</keyword>
<dbReference type="GO" id="GO:0042956">
    <property type="term" value="P:maltodextrin transmembrane transport"/>
    <property type="evidence" value="ECO:0007669"/>
    <property type="project" value="TreeGrafter"/>
</dbReference>
<dbReference type="CDD" id="cd14748">
    <property type="entry name" value="PBP2_UgpB"/>
    <property type="match status" value="1"/>
</dbReference>
<dbReference type="PANTHER" id="PTHR30061">
    <property type="entry name" value="MALTOSE-BINDING PERIPLASMIC PROTEIN"/>
    <property type="match status" value="1"/>
</dbReference>
<comment type="similarity">
    <text evidence="1">Belongs to the bacterial solute-binding protein 1 family.</text>
</comment>
<keyword evidence="3 4" id="KW-0732">Signal</keyword>
<dbReference type="Pfam" id="PF13416">
    <property type="entry name" value="SBP_bac_8"/>
    <property type="match status" value="1"/>
</dbReference>
<gene>
    <name evidence="5" type="ORF">AUP42_03250</name>
</gene>
<dbReference type="Proteomes" id="UP000076335">
    <property type="component" value="Unassembled WGS sequence"/>
</dbReference>
<dbReference type="RefSeq" id="WP_007090824.1">
    <property type="nucleotide sequence ID" value="NZ_LPVY01000021.1"/>
</dbReference>
<evidence type="ECO:0000313" key="6">
    <source>
        <dbReference type="Proteomes" id="UP000076335"/>
    </source>
</evidence>